<evidence type="ECO:0000256" key="1">
    <source>
        <dbReference type="ARBA" id="ARBA00001933"/>
    </source>
</evidence>
<dbReference type="InterPro" id="IPR004839">
    <property type="entry name" value="Aminotransferase_I/II_large"/>
</dbReference>
<evidence type="ECO:0000256" key="7">
    <source>
        <dbReference type="ARBA" id="ARBA00022898"/>
    </source>
</evidence>
<dbReference type="PROSITE" id="PS00599">
    <property type="entry name" value="AA_TRANSFER_CLASS_2"/>
    <property type="match status" value="1"/>
</dbReference>
<comment type="similarity">
    <text evidence="3 9">Belongs to the class-II pyridoxal-phosphate-dependent aminotransferase family. Histidinol-phosphate aminotransferase subfamily.</text>
</comment>
<comment type="subunit">
    <text evidence="4 9">Homodimer.</text>
</comment>
<accession>A0A086XZV4</accession>
<comment type="cofactor">
    <cofactor evidence="1 9">
        <name>pyridoxal 5'-phosphate</name>
        <dbReference type="ChEBI" id="CHEBI:597326"/>
    </cofactor>
</comment>
<dbReference type="InterPro" id="IPR005861">
    <property type="entry name" value="HisP_aminotrans"/>
</dbReference>
<evidence type="ECO:0000256" key="6">
    <source>
        <dbReference type="ARBA" id="ARBA00022679"/>
    </source>
</evidence>
<reference evidence="11 12" key="1">
    <citation type="submission" date="2014-03" db="EMBL/GenBank/DDBJ databases">
        <title>Genome of Paenirhodobacter enshiensis DW2-9.</title>
        <authorList>
            <person name="Wang D."/>
            <person name="Wang G."/>
        </authorList>
    </citation>
    <scope>NUCLEOTIDE SEQUENCE [LARGE SCALE GENOMIC DNA]</scope>
    <source>
        <strain evidence="11 12">DW2-9</strain>
    </source>
</reference>
<dbReference type="InterPro" id="IPR015422">
    <property type="entry name" value="PyrdxlP-dep_Trfase_small"/>
</dbReference>
<dbReference type="AlphaFoldDB" id="A0A086XZV4"/>
<comment type="pathway">
    <text evidence="2 9">Amino-acid biosynthesis; L-histidine biosynthesis; L-histidine from 5-phospho-alpha-D-ribose 1-diphosphate: step 7/9.</text>
</comment>
<dbReference type="InterPro" id="IPR050106">
    <property type="entry name" value="HistidinolP_aminotransfase"/>
</dbReference>
<evidence type="ECO:0000256" key="2">
    <source>
        <dbReference type="ARBA" id="ARBA00005011"/>
    </source>
</evidence>
<keyword evidence="9" id="KW-0028">Amino-acid biosynthesis</keyword>
<evidence type="ECO:0000256" key="8">
    <source>
        <dbReference type="ARBA" id="ARBA00047481"/>
    </source>
</evidence>
<evidence type="ECO:0000259" key="10">
    <source>
        <dbReference type="Pfam" id="PF00155"/>
    </source>
</evidence>
<dbReference type="CDD" id="cd00609">
    <property type="entry name" value="AAT_like"/>
    <property type="match status" value="1"/>
</dbReference>
<dbReference type="UniPathway" id="UPA00031">
    <property type="reaction ID" value="UER00012"/>
</dbReference>
<evidence type="ECO:0000313" key="12">
    <source>
        <dbReference type="Proteomes" id="UP000028824"/>
    </source>
</evidence>
<dbReference type="RefSeq" id="WP_161785391.1">
    <property type="nucleotide sequence ID" value="NZ_JAYRMG010000001.1"/>
</dbReference>
<evidence type="ECO:0000313" key="11">
    <source>
        <dbReference type="EMBL" id="KFI27554.1"/>
    </source>
</evidence>
<keyword evidence="9" id="KW-0368">Histidine biosynthesis</keyword>
<dbReference type="OrthoDB" id="9809616at2"/>
<dbReference type="InterPro" id="IPR001917">
    <property type="entry name" value="Aminotrans_II_pyridoxalP_BS"/>
</dbReference>
<dbReference type="EC" id="2.6.1.9" evidence="9"/>
<dbReference type="HAMAP" id="MF_01023">
    <property type="entry name" value="HisC_aminotrans_2"/>
    <property type="match status" value="1"/>
</dbReference>
<evidence type="ECO:0000256" key="5">
    <source>
        <dbReference type="ARBA" id="ARBA00022576"/>
    </source>
</evidence>
<dbReference type="Pfam" id="PF00155">
    <property type="entry name" value="Aminotran_1_2"/>
    <property type="match status" value="1"/>
</dbReference>
<dbReference type="Gene3D" id="3.40.640.10">
    <property type="entry name" value="Type I PLP-dependent aspartate aminotransferase-like (Major domain)"/>
    <property type="match status" value="1"/>
</dbReference>
<comment type="catalytic activity">
    <reaction evidence="8 9">
        <text>L-histidinol phosphate + 2-oxoglutarate = 3-(imidazol-4-yl)-2-oxopropyl phosphate + L-glutamate</text>
        <dbReference type="Rhea" id="RHEA:23744"/>
        <dbReference type="ChEBI" id="CHEBI:16810"/>
        <dbReference type="ChEBI" id="CHEBI:29985"/>
        <dbReference type="ChEBI" id="CHEBI:57766"/>
        <dbReference type="ChEBI" id="CHEBI:57980"/>
        <dbReference type="EC" id="2.6.1.9"/>
    </reaction>
</comment>
<evidence type="ECO:0000256" key="3">
    <source>
        <dbReference type="ARBA" id="ARBA00007970"/>
    </source>
</evidence>
<feature type="modified residue" description="N6-(pyridoxal phosphate)lysine" evidence="9">
    <location>
        <position position="210"/>
    </location>
</feature>
<feature type="domain" description="Aminotransferase class I/classII large" evidence="10">
    <location>
        <begin position="26"/>
        <end position="345"/>
    </location>
</feature>
<sequence length="353" mass="38052">MSRLWSPFVQNLVPYTPGEQPKHRSFVKLNTNENPYGPSPKVIAAIAGTNDDSLRLYPDPTAGDLRQAIAATHGLSMAQVFAGNGSDEVLAHAFNAFFRDKGPVLFADVTYSFYPTYCNLYGLEYRTLPLDAEFRLDPAAYEGPCGGIVIANPNAPTGRAPGLAAIRDVLDRNPDVVVIVDEAYVDFGGDSAAPLIAEYDNLLVVQTFSKSRSLAGLRVGFALGHPDLIEGLTRVKDSFNSYPLGRPALAGALAAWQDRAHFDETRAKVMASRAHVTEGLSAQGFTVLPSQANFVFARHPDVAGADLMAGLRERGILVRHFGAERIRDWLRISIGTEADCAALLAATADLVAH</sequence>
<keyword evidence="6 9" id="KW-0808">Transferase</keyword>
<dbReference type="GO" id="GO:0004400">
    <property type="term" value="F:histidinol-phosphate transaminase activity"/>
    <property type="evidence" value="ECO:0007669"/>
    <property type="project" value="UniProtKB-UniRule"/>
</dbReference>
<dbReference type="STRING" id="1105367.CG50_16265"/>
<dbReference type="InterPro" id="IPR015424">
    <property type="entry name" value="PyrdxlP-dep_Trfase"/>
</dbReference>
<dbReference type="Proteomes" id="UP000028824">
    <property type="component" value="Unassembled WGS sequence"/>
</dbReference>
<name>A0A086XZV4_9RHOB</name>
<dbReference type="NCBIfam" id="TIGR01141">
    <property type="entry name" value="hisC"/>
    <property type="match status" value="1"/>
</dbReference>
<dbReference type="GO" id="GO:0000105">
    <property type="term" value="P:L-histidine biosynthetic process"/>
    <property type="evidence" value="ECO:0007669"/>
    <property type="project" value="UniProtKB-UniRule"/>
</dbReference>
<dbReference type="PANTHER" id="PTHR43643">
    <property type="entry name" value="HISTIDINOL-PHOSPHATE AMINOTRANSFERASE 2"/>
    <property type="match status" value="1"/>
</dbReference>
<protein>
    <recommendedName>
        <fullName evidence="9">Histidinol-phosphate aminotransferase</fullName>
        <ecNumber evidence="9">2.6.1.9</ecNumber>
    </recommendedName>
    <alternativeName>
        <fullName evidence="9">Imidazole acetol-phosphate transaminase</fullName>
    </alternativeName>
</protein>
<dbReference type="GO" id="GO:0030170">
    <property type="term" value="F:pyridoxal phosphate binding"/>
    <property type="evidence" value="ECO:0007669"/>
    <property type="project" value="InterPro"/>
</dbReference>
<gene>
    <name evidence="9" type="primary">hisC</name>
    <name evidence="11" type="ORF">CG50_16265</name>
</gene>
<proteinExistence type="inferred from homology"/>
<keyword evidence="7 9" id="KW-0663">Pyridoxal phosphate</keyword>
<dbReference type="PANTHER" id="PTHR43643:SF3">
    <property type="entry name" value="HISTIDINOL-PHOSPHATE AMINOTRANSFERASE"/>
    <property type="match status" value="1"/>
</dbReference>
<keyword evidence="12" id="KW-1185">Reference proteome</keyword>
<dbReference type="EMBL" id="JFZB01000009">
    <property type="protein sequence ID" value="KFI27554.1"/>
    <property type="molecule type" value="Genomic_DNA"/>
</dbReference>
<keyword evidence="5 9" id="KW-0032">Aminotransferase</keyword>
<organism evidence="11 12">
    <name type="scientific">Paenirhodobacter enshiensis</name>
    <dbReference type="NCBI Taxonomy" id="1105367"/>
    <lineage>
        <taxon>Bacteria</taxon>
        <taxon>Pseudomonadati</taxon>
        <taxon>Pseudomonadota</taxon>
        <taxon>Alphaproteobacteria</taxon>
        <taxon>Rhodobacterales</taxon>
        <taxon>Rhodobacter group</taxon>
        <taxon>Paenirhodobacter</taxon>
    </lineage>
</organism>
<evidence type="ECO:0000256" key="4">
    <source>
        <dbReference type="ARBA" id="ARBA00011738"/>
    </source>
</evidence>
<dbReference type="SUPFAM" id="SSF53383">
    <property type="entry name" value="PLP-dependent transferases"/>
    <property type="match status" value="1"/>
</dbReference>
<evidence type="ECO:0000256" key="9">
    <source>
        <dbReference type="HAMAP-Rule" id="MF_01023"/>
    </source>
</evidence>
<dbReference type="InterPro" id="IPR015421">
    <property type="entry name" value="PyrdxlP-dep_Trfase_major"/>
</dbReference>
<comment type="caution">
    <text evidence="11">The sequence shown here is derived from an EMBL/GenBank/DDBJ whole genome shotgun (WGS) entry which is preliminary data.</text>
</comment>
<dbReference type="Gene3D" id="3.90.1150.10">
    <property type="entry name" value="Aspartate Aminotransferase, domain 1"/>
    <property type="match status" value="1"/>
</dbReference>
<dbReference type="eggNOG" id="COG0079">
    <property type="taxonomic scope" value="Bacteria"/>
</dbReference>